<name>A0A8J2QA92_9BILA</name>
<dbReference type="AlphaFoldDB" id="A0A8J2QA92"/>
<organism evidence="3 4">
    <name type="scientific">Cercopithifilaria johnstoni</name>
    <dbReference type="NCBI Taxonomy" id="2874296"/>
    <lineage>
        <taxon>Eukaryota</taxon>
        <taxon>Metazoa</taxon>
        <taxon>Ecdysozoa</taxon>
        <taxon>Nematoda</taxon>
        <taxon>Chromadorea</taxon>
        <taxon>Rhabditida</taxon>
        <taxon>Spirurina</taxon>
        <taxon>Spiruromorpha</taxon>
        <taxon>Filarioidea</taxon>
        <taxon>Onchocercidae</taxon>
        <taxon>Cercopithifilaria</taxon>
    </lineage>
</organism>
<keyword evidence="2" id="KW-0732">Signal</keyword>
<dbReference type="OrthoDB" id="5842032at2759"/>
<dbReference type="Proteomes" id="UP000746747">
    <property type="component" value="Unassembled WGS sequence"/>
</dbReference>
<protein>
    <submittedName>
        <fullName evidence="3">Uncharacterized protein</fullName>
    </submittedName>
</protein>
<feature type="region of interest" description="Disordered" evidence="1">
    <location>
        <begin position="94"/>
        <end position="113"/>
    </location>
</feature>
<evidence type="ECO:0000256" key="1">
    <source>
        <dbReference type="SAM" id="MobiDB-lite"/>
    </source>
</evidence>
<reference evidence="3" key="1">
    <citation type="submission" date="2021-09" db="EMBL/GenBank/DDBJ databases">
        <authorList>
            <consortium name="Pathogen Informatics"/>
        </authorList>
    </citation>
    <scope>NUCLEOTIDE SEQUENCE</scope>
</reference>
<proteinExistence type="predicted"/>
<evidence type="ECO:0000256" key="2">
    <source>
        <dbReference type="SAM" id="SignalP"/>
    </source>
</evidence>
<dbReference type="EMBL" id="CAKAEH010001370">
    <property type="protein sequence ID" value="CAG9535332.1"/>
    <property type="molecule type" value="Genomic_DNA"/>
</dbReference>
<evidence type="ECO:0000313" key="4">
    <source>
        <dbReference type="Proteomes" id="UP000746747"/>
    </source>
</evidence>
<feature type="chain" id="PRO_5035302999" evidence="2">
    <location>
        <begin position="20"/>
        <end position="209"/>
    </location>
</feature>
<comment type="caution">
    <text evidence="3">The sequence shown here is derived from an EMBL/GenBank/DDBJ whole genome shotgun (WGS) entry which is preliminary data.</text>
</comment>
<evidence type="ECO:0000313" key="3">
    <source>
        <dbReference type="EMBL" id="CAG9535332.1"/>
    </source>
</evidence>
<accession>A0A8J2QA92</accession>
<keyword evidence="4" id="KW-1185">Reference proteome</keyword>
<gene>
    <name evidence="3" type="ORF">CJOHNSTONI_LOCUS5377</name>
</gene>
<sequence>MKIHPPLFVIFIAIVWTAANEENSPIVRLERYEYNSPSGSKISPKTVLNDNILLCCFPLIRRNPIQQTTISCKTTCNLIRPTGALYVRDISDSSSSLPIRNRPQFSSSSSSSSTFISGSAYGYGHLTGSVPSGDTNGKLRSFKLRIPIPAIKPHYTASRGTVQEILIPKRFRQYKRICGNITHNRVYTKYEPPTVISNGYSSIYRYPGN</sequence>
<feature type="signal peptide" evidence="2">
    <location>
        <begin position="1"/>
        <end position="19"/>
    </location>
</feature>